<feature type="transmembrane region" description="Helical" evidence="6">
    <location>
        <begin position="20"/>
        <end position="42"/>
    </location>
</feature>
<evidence type="ECO:0000256" key="4">
    <source>
        <dbReference type="ARBA" id="ARBA00022989"/>
    </source>
</evidence>
<comment type="subcellular location">
    <subcellularLocation>
        <location evidence="1">Membrane</location>
    </subcellularLocation>
</comment>
<proteinExistence type="inferred from homology"/>
<reference evidence="7" key="1">
    <citation type="submission" date="2025-08" db="UniProtKB">
        <authorList>
            <consortium name="Ensembl"/>
        </authorList>
    </citation>
    <scope>IDENTIFICATION</scope>
</reference>
<evidence type="ECO:0000256" key="3">
    <source>
        <dbReference type="ARBA" id="ARBA00022692"/>
    </source>
</evidence>
<dbReference type="STRING" id="80966.ENSAPOP00000003721"/>
<evidence type="ECO:0000313" key="8">
    <source>
        <dbReference type="Proteomes" id="UP000257200"/>
    </source>
</evidence>
<dbReference type="Proteomes" id="UP000257200">
    <property type="component" value="Unplaced"/>
</dbReference>
<dbReference type="GO" id="GO:0016020">
    <property type="term" value="C:membrane"/>
    <property type="evidence" value="ECO:0007669"/>
    <property type="project" value="UniProtKB-SubCell"/>
</dbReference>
<keyword evidence="3 6" id="KW-0812">Transmembrane</keyword>
<dbReference type="InParanoid" id="A0A3Q1EGZ1"/>
<evidence type="ECO:0000256" key="6">
    <source>
        <dbReference type="SAM" id="Phobius"/>
    </source>
</evidence>
<keyword evidence="5 6" id="KW-0472">Membrane</keyword>
<dbReference type="InterPro" id="IPR007593">
    <property type="entry name" value="CD225/Dispanin_fam"/>
</dbReference>
<dbReference type="Ensembl" id="ENSAPOT00000011282.1">
    <property type="protein sequence ID" value="ENSAPOP00000003721.1"/>
    <property type="gene ID" value="ENSAPOG00000005238.1"/>
</dbReference>
<dbReference type="PANTHER" id="PTHR14948">
    <property type="entry name" value="NG5"/>
    <property type="match status" value="1"/>
</dbReference>
<evidence type="ECO:0000256" key="2">
    <source>
        <dbReference type="ARBA" id="ARBA00006843"/>
    </source>
</evidence>
<comment type="similarity">
    <text evidence="2">Belongs to the CD225/Dispanin family.</text>
</comment>
<dbReference type="InterPro" id="IPR051423">
    <property type="entry name" value="CD225/Dispanin"/>
</dbReference>
<sequence length="93" mass="9777">VENNTDIMEGGNTRTAASSYLAWSILNTLFCCLPLGIAAIVYSCKVQNANAVGDSVVATDASRTAKNLNIVSLVCGIILIIILVAVQVTARQH</sequence>
<dbReference type="GeneTree" id="ENSGT01030000234792"/>
<dbReference type="AlphaFoldDB" id="A0A3Q1EGZ1"/>
<name>A0A3Q1EGZ1_9TELE</name>
<keyword evidence="4 6" id="KW-1133">Transmembrane helix</keyword>
<evidence type="ECO:0000256" key="1">
    <source>
        <dbReference type="ARBA" id="ARBA00004370"/>
    </source>
</evidence>
<evidence type="ECO:0000256" key="5">
    <source>
        <dbReference type="ARBA" id="ARBA00023136"/>
    </source>
</evidence>
<keyword evidence="8" id="KW-1185">Reference proteome</keyword>
<organism evidence="7 8">
    <name type="scientific">Acanthochromis polyacanthus</name>
    <name type="common">spiny chromis</name>
    <dbReference type="NCBI Taxonomy" id="80966"/>
    <lineage>
        <taxon>Eukaryota</taxon>
        <taxon>Metazoa</taxon>
        <taxon>Chordata</taxon>
        <taxon>Craniata</taxon>
        <taxon>Vertebrata</taxon>
        <taxon>Euteleostomi</taxon>
        <taxon>Actinopterygii</taxon>
        <taxon>Neopterygii</taxon>
        <taxon>Teleostei</taxon>
        <taxon>Neoteleostei</taxon>
        <taxon>Acanthomorphata</taxon>
        <taxon>Ovalentaria</taxon>
        <taxon>Pomacentridae</taxon>
        <taxon>Acanthochromis</taxon>
    </lineage>
</organism>
<feature type="transmembrane region" description="Helical" evidence="6">
    <location>
        <begin position="70"/>
        <end position="90"/>
    </location>
</feature>
<protein>
    <submittedName>
        <fullName evidence="7">Uncharacterized protein</fullName>
    </submittedName>
</protein>
<evidence type="ECO:0000313" key="7">
    <source>
        <dbReference type="Ensembl" id="ENSAPOP00000003721.1"/>
    </source>
</evidence>
<dbReference type="Pfam" id="PF04505">
    <property type="entry name" value="CD225"/>
    <property type="match status" value="1"/>
</dbReference>
<dbReference type="PANTHER" id="PTHR14948:SF46">
    <property type="entry name" value="DISPANIN SUBFAMILY A MEMBER 2B-LIKE-RELATED"/>
    <property type="match status" value="1"/>
</dbReference>
<reference evidence="7" key="2">
    <citation type="submission" date="2025-09" db="UniProtKB">
        <authorList>
            <consortium name="Ensembl"/>
        </authorList>
    </citation>
    <scope>IDENTIFICATION</scope>
</reference>
<accession>A0A3Q1EGZ1</accession>